<dbReference type="InterPro" id="IPR000160">
    <property type="entry name" value="GGDEF_dom"/>
</dbReference>
<dbReference type="PANTHER" id="PTHR45138">
    <property type="entry name" value="REGULATORY COMPONENTS OF SENSORY TRANSDUCTION SYSTEM"/>
    <property type="match status" value="1"/>
</dbReference>
<dbReference type="CDD" id="cd01949">
    <property type="entry name" value="GGDEF"/>
    <property type="match status" value="1"/>
</dbReference>
<organism evidence="6 7">
    <name type="scientific">Ferrimonas pelagia</name>
    <dbReference type="NCBI Taxonomy" id="1177826"/>
    <lineage>
        <taxon>Bacteria</taxon>
        <taxon>Pseudomonadati</taxon>
        <taxon>Pseudomonadota</taxon>
        <taxon>Gammaproteobacteria</taxon>
        <taxon>Alteromonadales</taxon>
        <taxon>Ferrimonadaceae</taxon>
        <taxon>Ferrimonas</taxon>
    </lineage>
</organism>
<evidence type="ECO:0000256" key="4">
    <source>
        <dbReference type="SAM" id="Phobius"/>
    </source>
</evidence>
<dbReference type="NCBIfam" id="TIGR00254">
    <property type="entry name" value="GGDEF"/>
    <property type="match status" value="1"/>
</dbReference>
<evidence type="ECO:0000313" key="6">
    <source>
        <dbReference type="EMBL" id="GAA4883991.1"/>
    </source>
</evidence>
<dbReference type="Gene3D" id="3.30.70.270">
    <property type="match status" value="1"/>
</dbReference>
<keyword evidence="4" id="KW-0472">Membrane</keyword>
<gene>
    <name evidence="6" type="ORF">GCM10023333_17840</name>
</gene>
<evidence type="ECO:0000313" key="7">
    <source>
        <dbReference type="Proteomes" id="UP001499988"/>
    </source>
</evidence>
<keyword evidence="4" id="KW-1133">Transmembrane helix</keyword>
<comment type="catalytic activity">
    <reaction evidence="2">
        <text>2 GTP = 3',3'-c-di-GMP + 2 diphosphate</text>
        <dbReference type="Rhea" id="RHEA:24898"/>
        <dbReference type="ChEBI" id="CHEBI:33019"/>
        <dbReference type="ChEBI" id="CHEBI:37565"/>
        <dbReference type="ChEBI" id="CHEBI:58805"/>
        <dbReference type="EC" id="2.7.7.65"/>
    </reaction>
</comment>
<sequence>MSHTAPTATTAADHAFRSRVLIGISLTTLLLSGLLGVSNVGRGAAVIYGAVQLGYAGLSGYVCWAAIKQRLPNWVVYLYALTLTGLVLSGTAISSIQAYNVVWALTLPTINYLLFGQRIALPLSLFAFATTLYTLSLKEFTFGTPPFNNLMLSYLLVWGISHSYEANRARNEQQLRRQALTDPLTGIGNRLAMQQTFAELQRAPASAGLALLLIDIDWFKQVNDSFGHEAGDTVLKTLSRRLTQQEPDSALFRIGGEEFCLFMYSDKPATVAARARQLCEVIRATPITTHTGPIPVTISIGVTLSPPEPTLSMLLRDADTQLYVAKGAGRDQISMLGLVETPNSQAAAHQGRRRAHRDQSVSGSSLDATATPARKAGTG</sequence>
<evidence type="ECO:0000256" key="1">
    <source>
        <dbReference type="ARBA" id="ARBA00012528"/>
    </source>
</evidence>
<dbReference type="Pfam" id="PF00990">
    <property type="entry name" value="GGDEF"/>
    <property type="match status" value="1"/>
</dbReference>
<dbReference type="SMART" id="SM00267">
    <property type="entry name" value="GGDEF"/>
    <property type="match status" value="1"/>
</dbReference>
<dbReference type="SUPFAM" id="SSF55073">
    <property type="entry name" value="Nucleotide cyclase"/>
    <property type="match status" value="1"/>
</dbReference>
<dbReference type="Pfam" id="PF20966">
    <property type="entry name" value="MASE6"/>
    <property type="match status" value="1"/>
</dbReference>
<dbReference type="InterPro" id="IPR043128">
    <property type="entry name" value="Rev_trsase/Diguanyl_cyclase"/>
</dbReference>
<dbReference type="RefSeq" id="WP_345335013.1">
    <property type="nucleotide sequence ID" value="NZ_BAABJZ010000024.1"/>
</dbReference>
<proteinExistence type="predicted"/>
<evidence type="ECO:0000259" key="5">
    <source>
        <dbReference type="PROSITE" id="PS50887"/>
    </source>
</evidence>
<reference evidence="7" key="1">
    <citation type="journal article" date="2019" name="Int. J. Syst. Evol. Microbiol.">
        <title>The Global Catalogue of Microorganisms (GCM) 10K type strain sequencing project: providing services to taxonomists for standard genome sequencing and annotation.</title>
        <authorList>
            <consortium name="The Broad Institute Genomics Platform"/>
            <consortium name="The Broad Institute Genome Sequencing Center for Infectious Disease"/>
            <person name="Wu L."/>
            <person name="Ma J."/>
        </authorList>
    </citation>
    <scope>NUCLEOTIDE SEQUENCE [LARGE SCALE GENOMIC DNA]</scope>
    <source>
        <strain evidence="7">JCM 18401</strain>
    </source>
</reference>
<dbReference type="EC" id="2.7.7.65" evidence="1"/>
<feature type="region of interest" description="Disordered" evidence="3">
    <location>
        <begin position="344"/>
        <end position="379"/>
    </location>
</feature>
<dbReference type="PANTHER" id="PTHR45138:SF9">
    <property type="entry name" value="DIGUANYLATE CYCLASE DGCM-RELATED"/>
    <property type="match status" value="1"/>
</dbReference>
<comment type="caution">
    <text evidence="6">The sequence shown here is derived from an EMBL/GenBank/DDBJ whole genome shotgun (WGS) entry which is preliminary data.</text>
</comment>
<evidence type="ECO:0000256" key="2">
    <source>
        <dbReference type="ARBA" id="ARBA00034247"/>
    </source>
</evidence>
<dbReference type="InterPro" id="IPR029787">
    <property type="entry name" value="Nucleotide_cyclase"/>
</dbReference>
<name>A0ABP9EPN4_9GAMM</name>
<feature type="transmembrane region" description="Helical" evidence="4">
    <location>
        <begin position="46"/>
        <end position="67"/>
    </location>
</feature>
<dbReference type="InterPro" id="IPR048435">
    <property type="entry name" value="MASE6"/>
</dbReference>
<keyword evidence="7" id="KW-1185">Reference proteome</keyword>
<feature type="transmembrane region" description="Helical" evidence="4">
    <location>
        <begin position="74"/>
        <end position="99"/>
    </location>
</feature>
<dbReference type="PROSITE" id="PS50887">
    <property type="entry name" value="GGDEF"/>
    <property type="match status" value="1"/>
</dbReference>
<protein>
    <recommendedName>
        <fullName evidence="1">diguanylate cyclase</fullName>
        <ecNumber evidence="1">2.7.7.65</ecNumber>
    </recommendedName>
</protein>
<dbReference type="Proteomes" id="UP001499988">
    <property type="component" value="Unassembled WGS sequence"/>
</dbReference>
<evidence type="ECO:0000256" key="3">
    <source>
        <dbReference type="SAM" id="MobiDB-lite"/>
    </source>
</evidence>
<keyword evidence="4" id="KW-0812">Transmembrane</keyword>
<dbReference type="EMBL" id="BAABJZ010000024">
    <property type="protein sequence ID" value="GAA4883991.1"/>
    <property type="molecule type" value="Genomic_DNA"/>
</dbReference>
<dbReference type="InterPro" id="IPR050469">
    <property type="entry name" value="Diguanylate_Cyclase"/>
</dbReference>
<feature type="transmembrane region" description="Helical" evidence="4">
    <location>
        <begin position="20"/>
        <end position="40"/>
    </location>
</feature>
<accession>A0ABP9EPN4</accession>
<feature type="domain" description="GGDEF" evidence="5">
    <location>
        <begin position="207"/>
        <end position="338"/>
    </location>
</feature>